<dbReference type="InterPro" id="IPR001296">
    <property type="entry name" value="Glyco_trans_1"/>
</dbReference>
<evidence type="ECO:0000259" key="1">
    <source>
        <dbReference type="Pfam" id="PF00534"/>
    </source>
</evidence>
<gene>
    <name evidence="2" type="ORF">IC006_2217</name>
    <name evidence="3" type="ORF">IC007_2222</name>
</gene>
<dbReference type="PANTHER" id="PTHR45947:SF3">
    <property type="entry name" value="SULFOQUINOVOSYL TRANSFERASE SQD2"/>
    <property type="match status" value="1"/>
</dbReference>
<dbReference type="CDD" id="cd03801">
    <property type="entry name" value="GT4_PimA-like"/>
    <property type="match status" value="1"/>
</dbReference>
<dbReference type="Proteomes" id="UP000322983">
    <property type="component" value="Chromosome"/>
</dbReference>
<sequence length="370" mass="42123">MKLLYVNIGRPTISGATTTVKELLSRLPDYGIEVGLIEVVSKKEAGLLDTFPDLKNKVKLEDKIVLPSDSKQYRLIRKIYLSTIFKNRINKISRKYDFVIGASTRNSINMIYTEPFIFHPLWKFYMELIKKTNPIDGTFWFISSISNLKRYRKNKNNICAGLILSNSLKENYGIDCYPMDPPAGVDLESARRAKPLMDLDAIQVSRVGFMKGTHDTIEVMKRLKEKGYNKLAIAGPIDHDFNLEEKIKDTGISYLGEVSRDMIFSTMKSGKVFIYPTYIDSFGIVVAEALACGVPVVTYDIPAMTHYYGKCDAVRIVKTGNVEEMTRETLNILSNYEKYSKIALECSEMFSWEYTVSSFIGILDKTKNEI</sequence>
<reference evidence="5" key="1">
    <citation type="submission" date="2018-09" db="EMBL/GenBank/DDBJ databases">
        <title>Complete Genome Sequencing of Sulfolobus sp. JCM 16834.</title>
        <authorList>
            <person name="Kato S."/>
            <person name="Itoh T."/>
            <person name="Ohkuma M."/>
        </authorList>
    </citation>
    <scope>NUCLEOTIDE SEQUENCE [LARGE SCALE GENOMIC DNA]</scope>
    <source>
        <strain evidence="5">IC-007</strain>
    </source>
</reference>
<dbReference type="Proteomes" id="UP000325030">
    <property type="component" value="Chromosome"/>
</dbReference>
<reference evidence="3 4" key="2">
    <citation type="journal article" date="2020" name="Int. J. Syst. Evol. Microbiol.">
        <title>Sulfuracidifex tepidarius gen. nov., sp. nov. and transfer of Sulfolobus metallicus Huber and Stetter 1992 to the genus Sulfuracidifex as Sulfuracidifex metallicus comb. nov.</title>
        <authorList>
            <person name="Itoh T."/>
            <person name="Miura T."/>
            <person name="Sakai H.D."/>
            <person name="Kato S."/>
            <person name="Ohkuma M."/>
            <person name="Takashina T."/>
        </authorList>
    </citation>
    <scope>NUCLEOTIDE SEQUENCE</scope>
    <source>
        <strain evidence="2 4">IC-006</strain>
        <strain evidence="3">IC-007</strain>
    </source>
</reference>
<accession>A0A510DXC8</accession>
<dbReference type="GO" id="GO:0016757">
    <property type="term" value="F:glycosyltransferase activity"/>
    <property type="evidence" value="ECO:0007669"/>
    <property type="project" value="InterPro"/>
</dbReference>
<dbReference type="SUPFAM" id="SSF53756">
    <property type="entry name" value="UDP-Glycosyltransferase/glycogen phosphorylase"/>
    <property type="match status" value="1"/>
</dbReference>
<dbReference type="GeneID" id="41718536"/>
<evidence type="ECO:0000313" key="4">
    <source>
        <dbReference type="Proteomes" id="UP000322983"/>
    </source>
</evidence>
<dbReference type="KEGG" id="step:IC006_2217"/>
<dbReference type="InterPro" id="IPR050194">
    <property type="entry name" value="Glycosyltransferase_grp1"/>
</dbReference>
<feature type="domain" description="Glycosyl transferase family 1" evidence="1">
    <location>
        <begin position="191"/>
        <end position="342"/>
    </location>
</feature>
<keyword evidence="4" id="KW-1185">Reference proteome</keyword>
<protein>
    <submittedName>
        <fullName evidence="3">D-inositol-3-phosphate glycosyltransferase</fullName>
    </submittedName>
</protein>
<dbReference type="OrthoDB" id="26106at2157"/>
<dbReference type="PANTHER" id="PTHR45947">
    <property type="entry name" value="SULFOQUINOVOSYL TRANSFERASE SQD2"/>
    <property type="match status" value="1"/>
</dbReference>
<dbReference type="EMBL" id="AP018929">
    <property type="protein sequence ID" value="BBG24883.1"/>
    <property type="molecule type" value="Genomic_DNA"/>
</dbReference>
<evidence type="ECO:0000313" key="2">
    <source>
        <dbReference type="EMBL" id="BBG24883.1"/>
    </source>
</evidence>
<accession>A0A510E6L1</accession>
<evidence type="ECO:0000313" key="5">
    <source>
        <dbReference type="Proteomes" id="UP000325030"/>
    </source>
</evidence>
<evidence type="ECO:0000313" key="3">
    <source>
        <dbReference type="EMBL" id="BBG27668.1"/>
    </source>
</evidence>
<dbReference type="STRING" id="1294262.GCA_001316085_02322"/>
<dbReference type="AlphaFoldDB" id="A0A510E6L1"/>
<dbReference type="Gene3D" id="3.40.50.2000">
    <property type="entry name" value="Glycogen Phosphorylase B"/>
    <property type="match status" value="2"/>
</dbReference>
<proteinExistence type="predicted"/>
<dbReference type="EMBL" id="AP018930">
    <property type="protein sequence ID" value="BBG27668.1"/>
    <property type="molecule type" value="Genomic_DNA"/>
</dbReference>
<dbReference type="Pfam" id="PF00534">
    <property type="entry name" value="Glycos_transf_1"/>
    <property type="match status" value="1"/>
</dbReference>
<name>A0A510E6L1_9CREN</name>
<organism evidence="3 5">
    <name type="scientific">Sulfuracidifex tepidarius</name>
    <dbReference type="NCBI Taxonomy" id="1294262"/>
    <lineage>
        <taxon>Archaea</taxon>
        <taxon>Thermoproteota</taxon>
        <taxon>Thermoprotei</taxon>
        <taxon>Sulfolobales</taxon>
        <taxon>Sulfolobaceae</taxon>
        <taxon>Sulfuracidifex</taxon>
    </lineage>
</organism>
<dbReference type="RefSeq" id="WP_054846360.1">
    <property type="nucleotide sequence ID" value="NZ_AP018929.1"/>
</dbReference>